<accession>A0A110B322</accession>
<keyword evidence="2" id="KW-1185">Reference proteome</keyword>
<dbReference type="AlphaFoldDB" id="A0A110B322"/>
<dbReference type="EMBL" id="AP017313">
    <property type="protein sequence ID" value="BAU54745.1"/>
    <property type="molecule type" value="Genomic_DNA"/>
</dbReference>
<dbReference type="KEGG" id="mgot:MgSA37_02923"/>
<name>A0A110B322_9SPHI</name>
<dbReference type="Proteomes" id="UP000218263">
    <property type="component" value="Chromosome"/>
</dbReference>
<sequence length="171" mass="20419">MEFKASILYFILHRLLWPAILMIPLYFNAVLSHQDYYFLIVLFAILTLLVCSMNYRIFLSVFINKPILIVNDEYVYDFVSDIKFYWKDIEGIREEKGYLRITLFDPIKYVDHAVSKRDNFFSKLLRKPYDKNNIFKINANFIKANLNNLLEVMDDFSIDAEDSENTLSLKR</sequence>
<evidence type="ECO:0000313" key="1">
    <source>
        <dbReference type="EMBL" id="BAU54745.1"/>
    </source>
</evidence>
<gene>
    <name evidence="1" type="ORF">MgSA37_02923</name>
</gene>
<proteinExistence type="predicted"/>
<dbReference type="RefSeq" id="WP_096352797.1">
    <property type="nucleotide sequence ID" value="NZ_AP017313.1"/>
</dbReference>
<dbReference type="OrthoDB" id="799872at2"/>
<reference evidence="1 2" key="1">
    <citation type="submission" date="2015-12" db="EMBL/GenBank/DDBJ databases">
        <title>Genome sequence of Mucilaginibacter gotjawali.</title>
        <authorList>
            <person name="Lee J.S."/>
            <person name="Lee K.C."/>
            <person name="Kim K.K."/>
            <person name="Lee B.W."/>
        </authorList>
    </citation>
    <scope>NUCLEOTIDE SEQUENCE [LARGE SCALE GENOMIC DNA]</scope>
    <source>
        <strain evidence="1 2">SA3-7</strain>
    </source>
</reference>
<organism evidence="1 2">
    <name type="scientific">Mucilaginibacter gotjawali</name>
    <dbReference type="NCBI Taxonomy" id="1550579"/>
    <lineage>
        <taxon>Bacteria</taxon>
        <taxon>Pseudomonadati</taxon>
        <taxon>Bacteroidota</taxon>
        <taxon>Sphingobacteriia</taxon>
        <taxon>Sphingobacteriales</taxon>
        <taxon>Sphingobacteriaceae</taxon>
        <taxon>Mucilaginibacter</taxon>
    </lineage>
</organism>
<evidence type="ECO:0000313" key="2">
    <source>
        <dbReference type="Proteomes" id="UP000218263"/>
    </source>
</evidence>
<protein>
    <submittedName>
        <fullName evidence="1">Uncharacterized protein</fullName>
    </submittedName>
</protein>